<dbReference type="AlphaFoldDB" id="A0A4U2ZWZ7"/>
<sequence>LSGVVFKIEREPSGEKIAYVRVFSGRLHVRKYVDIQRGDVLGHKEKIKKICLFHNGNVVQSSIVPSGEFCKVWGLNDIKIGDIIGERTNYIK</sequence>
<name>A0A4U2ZWZ7_9BACI</name>
<feature type="domain" description="Elongation factor G-like" evidence="3">
    <location>
        <begin position="2"/>
        <end position="84"/>
    </location>
</feature>
<evidence type="ECO:0000256" key="1">
    <source>
        <dbReference type="ARBA" id="ARBA00022741"/>
    </source>
</evidence>
<dbReference type="InterPro" id="IPR053905">
    <property type="entry name" value="EF-G-like_DII"/>
</dbReference>
<keyword evidence="2" id="KW-0342">GTP-binding</keyword>
<keyword evidence="1" id="KW-0547">Nucleotide-binding</keyword>
<dbReference type="GO" id="GO:0005525">
    <property type="term" value="F:GTP binding"/>
    <property type="evidence" value="ECO:0007669"/>
    <property type="project" value="UniProtKB-KW"/>
</dbReference>
<reference evidence="4 5" key="1">
    <citation type="journal article" date="2019" name="Environ. Microbiol.">
        <title>An active ?-lactamase is a part of an orchestrated cell wall stress resistance network of Bacillus subtilis and related rhizosphere species.</title>
        <authorList>
            <person name="Bucher T."/>
            <person name="Keren-Paz A."/>
            <person name="Hausser J."/>
            <person name="Olender T."/>
            <person name="Cytryn E."/>
            <person name="Kolodkin-Gal I."/>
        </authorList>
    </citation>
    <scope>NUCLEOTIDE SEQUENCE [LARGE SCALE GENOMIC DNA]</scope>
    <source>
        <strain evidence="4 5">I5</strain>
    </source>
</reference>
<proteinExistence type="predicted"/>
<evidence type="ECO:0000313" key="5">
    <source>
        <dbReference type="Proteomes" id="UP000305222"/>
    </source>
</evidence>
<feature type="non-terminal residue" evidence="4">
    <location>
        <position position="1"/>
    </location>
</feature>
<evidence type="ECO:0000259" key="3">
    <source>
        <dbReference type="Pfam" id="PF22042"/>
    </source>
</evidence>
<accession>A0A4U2ZWZ7</accession>
<dbReference type="InterPro" id="IPR009000">
    <property type="entry name" value="Transl_B-barrel_sf"/>
</dbReference>
<protein>
    <submittedName>
        <fullName evidence="4">Tetracycline resistance protein</fullName>
    </submittedName>
</protein>
<dbReference type="Pfam" id="PF22042">
    <property type="entry name" value="EF-G_D2"/>
    <property type="match status" value="1"/>
</dbReference>
<evidence type="ECO:0000313" key="4">
    <source>
        <dbReference type="EMBL" id="TKI79418.1"/>
    </source>
</evidence>
<evidence type="ECO:0000256" key="2">
    <source>
        <dbReference type="ARBA" id="ARBA00023134"/>
    </source>
</evidence>
<dbReference type="Proteomes" id="UP000305222">
    <property type="component" value="Unassembled WGS sequence"/>
</dbReference>
<feature type="non-terminal residue" evidence="4">
    <location>
        <position position="92"/>
    </location>
</feature>
<dbReference type="SUPFAM" id="SSF50447">
    <property type="entry name" value="Translation proteins"/>
    <property type="match status" value="1"/>
</dbReference>
<dbReference type="Gene3D" id="2.40.30.10">
    <property type="entry name" value="Translation factors"/>
    <property type="match status" value="1"/>
</dbReference>
<dbReference type="EMBL" id="SZON01003604">
    <property type="protein sequence ID" value="TKI79418.1"/>
    <property type="molecule type" value="Genomic_DNA"/>
</dbReference>
<comment type="caution">
    <text evidence="4">The sequence shown here is derived from an EMBL/GenBank/DDBJ whole genome shotgun (WGS) entry which is preliminary data.</text>
</comment>
<organism evidence="4 5">
    <name type="scientific">Bacillus wiedmannii</name>
    <dbReference type="NCBI Taxonomy" id="1890302"/>
    <lineage>
        <taxon>Bacteria</taxon>
        <taxon>Bacillati</taxon>
        <taxon>Bacillota</taxon>
        <taxon>Bacilli</taxon>
        <taxon>Bacillales</taxon>
        <taxon>Bacillaceae</taxon>
        <taxon>Bacillus</taxon>
        <taxon>Bacillus cereus group</taxon>
    </lineage>
</organism>
<gene>
    <name evidence="4" type="ORF">FC699_35995</name>
</gene>